<keyword evidence="3" id="KW-1185">Reference proteome</keyword>
<reference evidence="2 3" key="1">
    <citation type="submission" date="2015-07" db="EMBL/GenBank/DDBJ databases">
        <title>The genome of Melipona quadrifasciata.</title>
        <authorList>
            <person name="Pan H."/>
            <person name="Kapheim K."/>
        </authorList>
    </citation>
    <scope>NUCLEOTIDE SEQUENCE [LARGE SCALE GENOMIC DNA]</scope>
    <source>
        <strain evidence="2">0111107301</strain>
        <tissue evidence="2">Whole body</tissue>
    </source>
</reference>
<dbReference type="Proteomes" id="UP000053105">
    <property type="component" value="Unassembled WGS sequence"/>
</dbReference>
<gene>
    <name evidence="2" type="ORF">WN51_13124</name>
</gene>
<evidence type="ECO:0000256" key="1">
    <source>
        <dbReference type="SAM" id="MobiDB-lite"/>
    </source>
</evidence>
<name>A0A0M9A2V5_9HYME</name>
<sequence>MHTRGHRDGGGRPVFRCGRWRKAIKRFCCGPRFFPSSAHSSRLSTSPASPFASPAGCATL</sequence>
<dbReference type="AlphaFoldDB" id="A0A0M9A2V5"/>
<evidence type="ECO:0000313" key="3">
    <source>
        <dbReference type="Proteomes" id="UP000053105"/>
    </source>
</evidence>
<feature type="region of interest" description="Disordered" evidence="1">
    <location>
        <begin position="35"/>
        <end position="60"/>
    </location>
</feature>
<protein>
    <submittedName>
        <fullName evidence="2">Uncharacterized protein</fullName>
    </submittedName>
</protein>
<accession>A0A0M9A2V5</accession>
<dbReference type="EMBL" id="KQ435783">
    <property type="protein sequence ID" value="KOX74689.1"/>
    <property type="molecule type" value="Genomic_DNA"/>
</dbReference>
<organism evidence="2 3">
    <name type="scientific">Melipona quadrifasciata</name>
    <dbReference type="NCBI Taxonomy" id="166423"/>
    <lineage>
        <taxon>Eukaryota</taxon>
        <taxon>Metazoa</taxon>
        <taxon>Ecdysozoa</taxon>
        <taxon>Arthropoda</taxon>
        <taxon>Hexapoda</taxon>
        <taxon>Insecta</taxon>
        <taxon>Pterygota</taxon>
        <taxon>Neoptera</taxon>
        <taxon>Endopterygota</taxon>
        <taxon>Hymenoptera</taxon>
        <taxon>Apocrita</taxon>
        <taxon>Aculeata</taxon>
        <taxon>Apoidea</taxon>
        <taxon>Anthophila</taxon>
        <taxon>Apidae</taxon>
        <taxon>Melipona</taxon>
    </lineage>
</organism>
<evidence type="ECO:0000313" key="2">
    <source>
        <dbReference type="EMBL" id="KOX74689.1"/>
    </source>
</evidence>
<proteinExistence type="predicted"/>
<feature type="compositionally biased region" description="Low complexity" evidence="1">
    <location>
        <begin position="46"/>
        <end position="60"/>
    </location>
</feature>